<evidence type="ECO:0000256" key="1">
    <source>
        <dbReference type="SAM" id="MobiDB-lite"/>
    </source>
</evidence>
<accession>A0A645C9A2</accession>
<name>A0A645C9A2_9ZZZZ</name>
<comment type="caution">
    <text evidence="2">The sequence shown here is derived from an EMBL/GenBank/DDBJ whole genome shotgun (WGS) entry which is preliminary data.</text>
</comment>
<evidence type="ECO:0000313" key="2">
    <source>
        <dbReference type="EMBL" id="MPM72104.1"/>
    </source>
</evidence>
<feature type="region of interest" description="Disordered" evidence="1">
    <location>
        <begin position="1"/>
        <end position="34"/>
    </location>
</feature>
<gene>
    <name evidence="2" type="ORF">SDC9_119077</name>
</gene>
<organism evidence="2">
    <name type="scientific">bioreactor metagenome</name>
    <dbReference type="NCBI Taxonomy" id="1076179"/>
    <lineage>
        <taxon>unclassified sequences</taxon>
        <taxon>metagenomes</taxon>
        <taxon>ecological metagenomes</taxon>
    </lineage>
</organism>
<protein>
    <submittedName>
        <fullName evidence="2">Uncharacterized protein</fullName>
    </submittedName>
</protein>
<sequence length="156" mass="16742">MQGADQRPRPGRQPNRLAHLVEDGRRQSGKLRDPLMQAGREIDLAAHRGGRHFGHLGFASGVRGQQLDHLIADESGIHIHDDQAAALPGQAGGRDGDIESCLRRGLSQRRTQIGDLGMRDPELDAGHRLARQPAAAVDVAAMLADHPGGRSDVLGQ</sequence>
<proteinExistence type="predicted"/>
<feature type="compositionally biased region" description="Basic and acidic residues" evidence="1">
    <location>
        <begin position="19"/>
        <end position="33"/>
    </location>
</feature>
<dbReference type="AlphaFoldDB" id="A0A645C9A2"/>
<reference evidence="2" key="1">
    <citation type="submission" date="2019-08" db="EMBL/GenBank/DDBJ databases">
        <authorList>
            <person name="Kucharzyk K."/>
            <person name="Murdoch R.W."/>
            <person name="Higgins S."/>
            <person name="Loffler F."/>
        </authorList>
    </citation>
    <scope>NUCLEOTIDE SEQUENCE</scope>
</reference>
<dbReference type="EMBL" id="VSSQ01024531">
    <property type="protein sequence ID" value="MPM72104.1"/>
    <property type="molecule type" value="Genomic_DNA"/>
</dbReference>